<accession>A0A3P7L859</accession>
<evidence type="ECO:0000256" key="1">
    <source>
        <dbReference type="SAM" id="MobiDB-lite"/>
    </source>
</evidence>
<name>A0A3P7L859_DIBLA</name>
<feature type="region of interest" description="Disordered" evidence="1">
    <location>
        <begin position="140"/>
        <end position="173"/>
    </location>
</feature>
<dbReference type="EMBL" id="UYRU01047436">
    <property type="protein sequence ID" value="VDN09620.1"/>
    <property type="molecule type" value="Genomic_DNA"/>
</dbReference>
<evidence type="ECO:0000313" key="3">
    <source>
        <dbReference type="EMBL" id="VDN09620.1"/>
    </source>
</evidence>
<reference evidence="3 4" key="1">
    <citation type="submission" date="2018-11" db="EMBL/GenBank/DDBJ databases">
        <authorList>
            <consortium name="Pathogen Informatics"/>
        </authorList>
    </citation>
    <scope>NUCLEOTIDE SEQUENCE [LARGE SCALE GENOMIC DNA]</scope>
</reference>
<keyword evidence="2" id="KW-0812">Transmembrane</keyword>
<protein>
    <submittedName>
        <fullName evidence="3">Uncharacterized protein</fullName>
    </submittedName>
</protein>
<dbReference type="AlphaFoldDB" id="A0A3P7L859"/>
<keyword evidence="2" id="KW-1133">Transmembrane helix</keyword>
<feature type="compositionally biased region" description="Low complexity" evidence="1">
    <location>
        <begin position="140"/>
        <end position="159"/>
    </location>
</feature>
<dbReference type="OrthoDB" id="6256523at2759"/>
<dbReference type="Proteomes" id="UP000281553">
    <property type="component" value="Unassembled WGS sequence"/>
</dbReference>
<evidence type="ECO:0000313" key="4">
    <source>
        <dbReference type="Proteomes" id="UP000281553"/>
    </source>
</evidence>
<feature type="transmembrane region" description="Helical" evidence="2">
    <location>
        <begin position="331"/>
        <end position="352"/>
    </location>
</feature>
<keyword evidence="4" id="KW-1185">Reference proteome</keyword>
<organism evidence="3 4">
    <name type="scientific">Dibothriocephalus latus</name>
    <name type="common">Fish tapeworm</name>
    <name type="synonym">Diphyllobothrium latum</name>
    <dbReference type="NCBI Taxonomy" id="60516"/>
    <lineage>
        <taxon>Eukaryota</taxon>
        <taxon>Metazoa</taxon>
        <taxon>Spiralia</taxon>
        <taxon>Lophotrochozoa</taxon>
        <taxon>Platyhelminthes</taxon>
        <taxon>Cestoda</taxon>
        <taxon>Eucestoda</taxon>
        <taxon>Diphyllobothriidea</taxon>
        <taxon>Diphyllobothriidae</taxon>
        <taxon>Dibothriocephalus</taxon>
    </lineage>
</organism>
<keyword evidence="2" id="KW-0472">Membrane</keyword>
<sequence length="353" mass="38692">MIRHFSRQKLVEDISVDRRLYQVEPEDDKEDETGNVVMLHSCKHPALQDYWRVAGEKTDGSIKKTTLWTPRHWLCSPSKLGMSLIAPGLRRRKRHPEEDQLFADNRRLYHYFQTSGTTSTPSTTSSSSINSADAANSNAVFAETSSSTSTTTTTTTTTTKSPDEDYLTGTGEGEVSDEVSWNLEAQNAFTDIKVLELPASLGFTDRLASLEGLMGACSIEVGPANGSLTSMADSSASSSSSLRRCASRDFLFPSVVSTSVGVVIDWDSIEGTTADEIWDMFQRLLADETLFRPVRLSSLPASLRSSSLWRDAEVQKPRLPMASWYLKRGGGAVAIQASLVLPTLLLLVSLIVP</sequence>
<gene>
    <name evidence="3" type="ORF">DILT_LOCUS5451</name>
</gene>
<proteinExistence type="predicted"/>
<evidence type="ECO:0000256" key="2">
    <source>
        <dbReference type="SAM" id="Phobius"/>
    </source>
</evidence>